<dbReference type="Pfam" id="PF02782">
    <property type="entry name" value="FGGY_C"/>
    <property type="match status" value="1"/>
</dbReference>
<evidence type="ECO:0000256" key="11">
    <source>
        <dbReference type="ARBA" id="ARBA00033026"/>
    </source>
</evidence>
<dbReference type="PIRSF" id="PIRSF000538">
    <property type="entry name" value="GlpK"/>
    <property type="match status" value="1"/>
</dbReference>
<dbReference type="InterPro" id="IPR018485">
    <property type="entry name" value="FGGY_C"/>
</dbReference>
<dbReference type="InterPro" id="IPR018484">
    <property type="entry name" value="FGGY_N"/>
</dbReference>
<reference evidence="17" key="1">
    <citation type="submission" date="2021-10" db="EMBL/GenBank/DDBJ databases">
        <title>Melipona bicolor Genome sequencing and assembly.</title>
        <authorList>
            <person name="Araujo N.S."/>
            <person name="Arias M.C."/>
        </authorList>
    </citation>
    <scope>NUCLEOTIDE SEQUENCE</scope>
    <source>
        <strain evidence="17">USP_2M_L1-L4_2017</strain>
        <tissue evidence="17">Whole body</tissue>
    </source>
</reference>
<organism evidence="17 18">
    <name type="scientific">Melipona bicolor</name>
    <dbReference type="NCBI Taxonomy" id="60889"/>
    <lineage>
        <taxon>Eukaryota</taxon>
        <taxon>Metazoa</taxon>
        <taxon>Ecdysozoa</taxon>
        <taxon>Arthropoda</taxon>
        <taxon>Hexapoda</taxon>
        <taxon>Insecta</taxon>
        <taxon>Pterygota</taxon>
        <taxon>Neoptera</taxon>
        <taxon>Endopterygota</taxon>
        <taxon>Hymenoptera</taxon>
        <taxon>Apocrita</taxon>
        <taxon>Aculeata</taxon>
        <taxon>Apoidea</taxon>
        <taxon>Anthophila</taxon>
        <taxon>Apidae</taxon>
        <taxon>Melipona</taxon>
    </lineage>
</organism>
<dbReference type="PROSITE" id="PS00445">
    <property type="entry name" value="FGGY_KINASES_2"/>
    <property type="match status" value="1"/>
</dbReference>
<evidence type="ECO:0000256" key="9">
    <source>
        <dbReference type="ARBA" id="ARBA00022798"/>
    </source>
</evidence>
<dbReference type="GO" id="GO:0005739">
    <property type="term" value="C:mitochondrion"/>
    <property type="evidence" value="ECO:0007669"/>
    <property type="project" value="TreeGrafter"/>
</dbReference>
<comment type="subcellular location">
    <subcellularLocation>
        <location evidence="1">Cytoplasm</location>
    </subcellularLocation>
</comment>
<dbReference type="GO" id="GO:0006641">
    <property type="term" value="P:triglyceride metabolic process"/>
    <property type="evidence" value="ECO:0007669"/>
    <property type="project" value="TreeGrafter"/>
</dbReference>
<evidence type="ECO:0000313" key="18">
    <source>
        <dbReference type="Proteomes" id="UP001177670"/>
    </source>
</evidence>
<sequence>MYNMKYIGALHIGTTTVRFHILDQQGNTIASSAKKLQFLYPKPGYVEIDPDKLWDIVLKLMWDTFRQHGFCPKHIAGLGISTQRCSFTTWNATTGKHFHNFITWKDIRANNLVEEWNSSFQTRGWRIGSRLMYTFFRGDRHLLMSGFKFMNSQITLRLLWALQNVRELRDEVKEENALFGCIDSWLLFKFTGRNVTDVSNAAATGLFDPFLMDWSTLMMSILKIPRDMYPIVVDTSGDHFGVTHKSIFGVKIPICCSMTDQSASLFGSGCLNTGDLNITLGTDTILNVNSGSKVHASVSGMYPGIGWRIGGELVYMKEGAWKDTGSIVEWAKRLGLIDQPAETEDMADSVDDSRGMFFIPAFSGLPTPINDDRAAAGFIGIEPDTNKAHMIRAMLESIVYGIVMIFDVLNRETDHILNKIRVDGGMSANDFMLQLLADATGLRVERATTTQKMSILGVAFVAGLQCGVWNSKEDIYKLRKVEDTFLPNVRNRRRVRSSYVHWRRALDRFGRWYSDVTRE</sequence>
<evidence type="ECO:0000256" key="10">
    <source>
        <dbReference type="ARBA" id="ARBA00022840"/>
    </source>
</evidence>
<feature type="domain" description="Carbohydrate kinase FGGY N-terminal" evidence="15">
    <location>
        <begin position="6"/>
        <end position="267"/>
    </location>
</feature>
<dbReference type="GO" id="GO:0005524">
    <property type="term" value="F:ATP binding"/>
    <property type="evidence" value="ECO:0007669"/>
    <property type="project" value="UniProtKB-KW"/>
</dbReference>
<dbReference type="CDD" id="cd07793">
    <property type="entry name" value="ASKHA_NBD_FGGY_GK5-like"/>
    <property type="match status" value="1"/>
</dbReference>
<dbReference type="GO" id="GO:0046167">
    <property type="term" value="P:glycerol-3-phosphate biosynthetic process"/>
    <property type="evidence" value="ECO:0007669"/>
    <property type="project" value="TreeGrafter"/>
</dbReference>
<evidence type="ECO:0000259" key="15">
    <source>
        <dbReference type="Pfam" id="PF00370"/>
    </source>
</evidence>
<dbReference type="InterPro" id="IPR018483">
    <property type="entry name" value="Carb_kinase_FGGY_CS"/>
</dbReference>
<comment type="similarity">
    <text evidence="3 14">Belongs to the FGGY kinase family.</text>
</comment>
<evidence type="ECO:0000256" key="2">
    <source>
        <dbReference type="ARBA" id="ARBA00005190"/>
    </source>
</evidence>
<evidence type="ECO:0000256" key="12">
    <source>
        <dbReference type="ARBA" id="ARBA00045165"/>
    </source>
</evidence>
<evidence type="ECO:0000256" key="6">
    <source>
        <dbReference type="ARBA" id="ARBA00022679"/>
    </source>
</evidence>
<evidence type="ECO:0000256" key="14">
    <source>
        <dbReference type="RuleBase" id="RU003733"/>
    </source>
</evidence>
<keyword evidence="10" id="KW-0067">ATP-binding</keyword>
<evidence type="ECO:0000256" key="7">
    <source>
        <dbReference type="ARBA" id="ARBA00022741"/>
    </source>
</evidence>
<keyword evidence="7" id="KW-0547">Nucleotide-binding</keyword>
<dbReference type="GO" id="GO:0006071">
    <property type="term" value="P:glycerol metabolic process"/>
    <property type="evidence" value="ECO:0007669"/>
    <property type="project" value="UniProtKB-KW"/>
</dbReference>
<comment type="caution">
    <text evidence="17">The sequence shown here is derived from an EMBL/GenBank/DDBJ whole genome shotgun (WGS) entry which is preliminary data.</text>
</comment>
<keyword evidence="9" id="KW-0319">Glycerol metabolism</keyword>
<dbReference type="InterPro" id="IPR043129">
    <property type="entry name" value="ATPase_NBD"/>
</dbReference>
<evidence type="ECO:0000256" key="8">
    <source>
        <dbReference type="ARBA" id="ARBA00022777"/>
    </source>
</evidence>
<evidence type="ECO:0000259" key="16">
    <source>
        <dbReference type="Pfam" id="PF02782"/>
    </source>
</evidence>
<name>A0AA40KUE3_9HYME</name>
<dbReference type="Gene3D" id="3.30.420.40">
    <property type="match status" value="2"/>
</dbReference>
<feature type="domain" description="Carbohydrate kinase FGGY C-terminal" evidence="16">
    <location>
        <begin position="276"/>
        <end position="464"/>
    </location>
</feature>
<dbReference type="EMBL" id="JAHYIQ010000003">
    <property type="protein sequence ID" value="KAK1133386.1"/>
    <property type="molecule type" value="Genomic_DNA"/>
</dbReference>
<dbReference type="FunFam" id="3.30.420.40:FF:000102">
    <property type="entry name" value="Putative glycerol kinase 5"/>
    <property type="match status" value="1"/>
</dbReference>
<dbReference type="InterPro" id="IPR000577">
    <property type="entry name" value="Carb_kinase_FGGY"/>
</dbReference>
<evidence type="ECO:0000256" key="5">
    <source>
        <dbReference type="ARBA" id="ARBA00022490"/>
    </source>
</evidence>
<dbReference type="SUPFAM" id="SSF53067">
    <property type="entry name" value="Actin-like ATPase domain"/>
    <property type="match status" value="2"/>
</dbReference>
<gene>
    <name evidence="17" type="ORF">K0M31_011200</name>
</gene>
<dbReference type="InterPro" id="IPR037444">
    <property type="entry name" value="GK5"/>
</dbReference>
<keyword evidence="6 14" id="KW-0808">Transferase</keyword>
<keyword evidence="5" id="KW-0963">Cytoplasm</keyword>
<protein>
    <recommendedName>
        <fullName evidence="13">Glycerol kinase 5</fullName>
        <ecNumber evidence="4">2.7.1.30</ecNumber>
    </recommendedName>
    <alternativeName>
        <fullName evidence="11">ATP:glycerol 3-phosphotransferase 5</fullName>
    </alternativeName>
</protein>
<dbReference type="FunFam" id="3.30.420.40:FF:000104">
    <property type="entry name" value="putative glycerol kinase 5"/>
    <property type="match status" value="1"/>
</dbReference>
<evidence type="ECO:0000256" key="13">
    <source>
        <dbReference type="ARBA" id="ARBA00047192"/>
    </source>
</evidence>
<evidence type="ECO:0000256" key="1">
    <source>
        <dbReference type="ARBA" id="ARBA00004496"/>
    </source>
</evidence>
<dbReference type="PANTHER" id="PTHR10196">
    <property type="entry name" value="SUGAR KINASE"/>
    <property type="match status" value="1"/>
</dbReference>
<dbReference type="AlphaFoldDB" id="A0AA40KUE3"/>
<proteinExistence type="inferred from homology"/>
<dbReference type="Proteomes" id="UP001177670">
    <property type="component" value="Unassembled WGS sequence"/>
</dbReference>
<keyword evidence="8 14" id="KW-0418">Kinase</keyword>
<accession>A0AA40KUE3</accession>
<dbReference type="EC" id="2.7.1.30" evidence="4"/>
<evidence type="ECO:0000313" key="17">
    <source>
        <dbReference type="EMBL" id="KAK1133386.1"/>
    </source>
</evidence>
<dbReference type="Pfam" id="PF00370">
    <property type="entry name" value="FGGY_N"/>
    <property type="match status" value="1"/>
</dbReference>
<comment type="function">
    <text evidence="12">Skin-specific kinase that plays a key role in glycerol metabolism, catalyzing its phosphorylation to produce sn-glycerol 3-phosphate. Involved in skin-specific regulation of sterol regulatory element-binding protein (SREBP) processing and lipid biosynthesis.</text>
</comment>
<evidence type="ECO:0000256" key="3">
    <source>
        <dbReference type="ARBA" id="ARBA00009156"/>
    </source>
</evidence>
<dbReference type="GO" id="GO:0004370">
    <property type="term" value="F:glycerol kinase activity"/>
    <property type="evidence" value="ECO:0007669"/>
    <property type="project" value="UniProtKB-EC"/>
</dbReference>
<evidence type="ECO:0000256" key="4">
    <source>
        <dbReference type="ARBA" id="ARBA00012099"/>
    </source>
</evidence>
<keyword evidence="18" id="KW-1185">Reference proteome</keyword>
<comment type="pathway">
    <text evidence="2">Polyol metabolism; glycerol degradation via glycerol kinase pathway; sn-glycerol 3-phosphate from glycerol: step 1/1.</text>
</comment>
<dbReference type="PANTHER" id="PTHR10196:SF68">
    <property type="entry name" value="GLYCEROL KINASE 5-RELATED"/>
    <property type="match status" value="1"/>
</dbReference>